<dbReference type="AlphaFoldDB" id="A0A844YAJ7"/>
<feature type="compositionally biased region" description="Low complexity" evidence="2">
    <location>
        <begin position="156"/>
        <end position="186"/>
    </location>
</feature>
<dbReference type="Pfam" id="PF03968">
    <property type="entry name" value="LptD_N"/>
    <property type="match status" value="1"/>
</dbReference>
<dbReference type="GO" id="GO:0030288">
    <property type="term" value="C:outer membrane-bounded periplasmic space"/>
    <property type="evidence" value="ECO:0007669"/>
    <property type="project" value="TreeGrafter"/>
</dbReference>
<accession>A0A844YAJ7</accession>
<protein>
    <submittedName>
        <fullName evidence="5">OstA family protein</fullName>
    </submittedName>
</protein>
<organism evidence="5 6">
    <name type="scientific">Qipengyuania pelagi</name>
    <dbReference type="NCBI Taxonomy" id="994320"/>
    <lineage>
        <taxon>Bacteria</taxon>
        <taxon>Pseudomonadati</taxon>
        <taxon>Pseudomonadota</taxon>
        <taxon>Alphaproteobacteria</taxon>
        <taxon>Sphingomonadales</taxon>
        <taxon>Erythrobacteraceae</taxon>
        <taxon>Qipengyuania</taxon>
    </lineage>
</organism>
<gene>
    <name evidence="5" type="ORF">GRI47_12970</name>
</gene>
<dbReference type="GO" id="GO:0017089">
    <property type="term" value="F:glycolipid transfer activity"/>
    <property type="evidence" value="ECO:0007669"/>
    <property type="project" value="TreeGrafter"/>
</dbReference>
<feature type="chain" id="PRO_5032973480" evidence="3">
    <location>
        <begin position="37"/>
        <end position="192"/>
    </location>
</feature>
<dbReference type="Proteomes" id="UP000430272">
    <property type="component" value="Unassembled WGS sequence"/>
</dbReference>
<dbReference type="OrthoDB" id="9811926at2"/>
<keyword evidence="6" id="KW-1185">Reference proteome</keyword>
<evidence type="ECO:0000259" key="4">
    <source>
        <dbReference type="Pfam" id="PF03968"/>
    </source>
</evidence>
<dbReference type="Gene3D" id="2.60.450.10">
    <property type="entry name" value="Lipopolysaccharide (LPS) transport protein A like domain"/>
    <property type="match status" value="1"/>
</dbReference>
<sequence>MTTRTTSLTKTATRWAIGGFAATIALMAGIQSNAQALAGHNSNAPVDFAANRIELQDRQNRVVLSGNVVIEQAGLRLTAARTLVNYSDAGSLSIQRIMATGGVVVTRGDERAAGDNAVYDFNRRIITMAGNVRLKRGSDTLNGGRLVIDLRSGVSSVDGAASGSSSVAGEDGGVTTTNTGGRVTGTFSVPQD</sequence>
<dbReference type="PANTHER" id="PTHR36504">
    <property type="entry name" value="LIPOPOLYSACCHARIDE EXPORT SYSTEM PROTEIN LPTA"/>
    <property type="match status" value="1"/>
</dbReference>
<dbReference type="RefSeq" id="WP_160661771.1">
    <property type="nucleotide sequence ID" value="NZ_BAABDV010000001.1"/>
</dbReference>
<evidence type="ECO:0000313" key="6">
    <source>
        <dbReference type="Proteomes" id="UP000430272"/>
    </source>
</evidence>
<proteinExistence type="predicted"/>
<dbReference type="GO" id="GO:0015920">
    <property type="term" value="P:lipopolysaccharide transport"/>
    <property type="evidence" value="ECO:0007669"/>
    <property type="project" value="TreeGrafter"/>
</dbReference>
<evidence type="ECO:0000256" key="2">
    <source>
        <dbReference type="SAM" id="MobiDB-lite"/>
    </source>
</evidence>
<dbReference type="InterPro" id="IPR052037">
    <property type="entry name" value="LPS_export_LptA"/>
</dbReference>
<evidence type="ECO:0000256" key="1">
    <source>
        <dbReference type="ARBA" id="ARBA00022729"/>
    </source>
</evidence>
<feature type="domain" description="Organic solvent tolerance-like N-terminal" evidence="4">
    <location>
        <begin position="50"/>
        <end position="153"/>
    </location>
</feature>
<dbReference type="GO" id="GO:0009279">
    <property type="term" value="C:cell outer membrane"/>
    <property type="evidence" value="ECO:0007669"/>
    <property type="project" value="TreeGrafter"/>
</dbReference>
<name>A0A844YAJ7_9SPHN</name>
<dbReference type="InterPro" id="IPR005653">
    <property type="entry name" value="OstA-like_N"/>
</dbReference>
<keyword evidence="1 3" id="KW-0732">Signal</keyword>
<comment type="caution">
    <text evidence="5">The sequence shown here is derived from an EMBL/GenBank/DDBJ whole genome shotgun (WGS) entry which is preliminary data.</text>
</comment>
<dbReference type="EMBL" id="WTYD01000002">
    <property type="protein sequence ID" value="MXO54911.1"/>
    <property type="molecule type" value="Genomic_DNA"/>
</dbReference>
<dbReference type="PANTHER" id="PTHR36504:SF1">
    <property type="entry name" value="LIPOPOLYSACCHARIDE EXPORT SYSTEM PROTEIN LPTA"/>
    <property type="match status" value="1"/>
</dbReference>
<feature type="region of interest" description="Disordered" evidence="2">
    <location>
        <begin position="156"/>
        <end position="192"/>
    </location>
</feature>
<feature type="signal peptide" evidence="3">
    <location>
        <begin position="1"/>
        <end position="36"/>
    </location>
</feature>
<evidence type="ECO:0000256" key="3">
    <source>
        <dbReference type="SAM" id="SignalP"/>
    </source>
</evidence>
<reference evidence="5 6" key="1">
    <citation type="submission" date="2019-12" db="EMBL/GenBank/DDBJ databases">
        <title>Genomic-based taxomic classification of the family Erythrobacteraceae.</title>
        <authorList>
            <person name="Xu L."/>
        </authorList>
    </citation>
    <scope>NUCLEOTIDE SEQUENCE [LARGE SCALE GENOMIC DNA]</scope>
    <source>
        <strain evidence="5 6">JCM 17468</strain>
    </source>
</reference>
<evidence type="ECO:0000313" key="5">
    <source>
        <dbReference type="EMBL" id="MXO54911.1"/>
    </source>
</evidence>